<proteinExistence type="predicted"/>
<name>A0A8S9MDU8_BRACR</name>
<dbReference type="EMBL" id="QGKY02000089">
    <property type="protein sequence ID" value="KAF2615799.1"/>
    <property type="molecule type" value="Genomic_DNA"/>
</dbReference>
<protein>
    <submittedName>
        <fullName evidence="2">Uncharacterized protein</fullName>
    </submittedName>
</protein>
<evidence type="ECO:0000313" key="2">
    <source>
        <dbReference type="EMBL" id="KAF2615799.1"/>
    </source>
</evidence>
<dbReference type="AlphaFoldDB" id="A0A8S9MDU8"/>
<comment type="caution">
    <text evidence="2">The sequence shown here is derived from an EMBL/GenBank/DDBJ whole genome shotgun (WGS) entry which is preliminary data.</text>
</comment>
<feature type="region of interest" description="Disordered" evidence="1">
    <location>
        <begin position="1"/>
        <end position="25"/>
    </location>
</feature>
<feature type="compositionally biased region" description="Polar residues" evidence="1">
    <location>
        <begin position="1"/>
        <end position="18"/>
    </location>
</feature>
<evidence type="ECO:0000256" key="1">
    <source>
        <dbReference type="SAM" id="MobiDB-lite"/>
    </source>
</evidence>
<reference evidence="2" key="1">
    <citation type="submission" date="2019-12" db="EMBL/GenBank/DDBJ databases">
        <title>Genome sequencing and annotation of Brassica cretica.</title>
        <authorList>
            <person name="Studholme D.J."/>
            <person name="Sarris P.F."/>
        </authorList>
    </citation>
    <scope>NUCLEOTIDE SEQUENCE</scope>
    <source>
        <strain evidence="2">PFS-102/07</strain>
        <tissue evidence="2">Leaf</tissue>
    </source>
</reference>
<accession>A0A8S9MDU8</accession>
<gene>
    <name evidence="2" type="ORF">F2Q70_00012341</name>
</gene>
<organism evidence="2">
    <name type="scientific">Brassica cretica</name>
    <name type="common">Mustard</name>
    <dbReference type="NCBI Taxonomy" id="69181"/>
    <lineage>
        <taxon>Eukaryota</taxon>
        <taxon>Viridiplantae</taxon>
        <taxon>Streptophyta</taxon>
        <taxon>Embryophyta</taxon>
        <taxon>Tracheophyta</taxon>
        <taxon>Spermatophyta</taxon>
        <taxon>Magnoliopsida</taxon>
        <taxon>eudicotyledons</taxon>
        <taxon>Gunneridae</taxon>
        <taxon>Pentapetalae</taxon>
        <taxon>rosids</taxon>
        <taxon>malvids</taxon>
        <taxon>Brassicales</taxon>
        <taxon>Brassicaceae</taxon>
        <taxon>Brassiceae</taxon>
        <taxon>Brassica</taxon>
    </lineage>
</organism>
<sequence length="180" mass="21464">MIHESLQLSTVEPSTRQNTQRRSKLTLQHRSTMPIRYRPTRQRKNRSTVFPPWQHTPCIQRSMMKIMRKNELQSKERPLTTKLDFSIILLRKGSRHRLITTVQHPSTLNLNNQTTFDWADNHYHESYAVETAYCDQGDDELNEGFTYEELLNMQKRDETDQNRAATAWERTRFSHPRAVH</sequence>
<feature type="region of interest" description="Disordered" evidence="1">
    <location>
        <begin position="156"/>
        <end position="180"/>
    </location>
</feature>